<proteinExistence type="predicted"/>
<keyword evidence="2" id="KW-1185">Reference proteome</keyword>
<dbReference type="RefSeq" id="WP_022923003.1">
    <property type="nucleotide sequence ID" value="NZ_BMLB01000001.1"/>
</dbReference>
<protein>
    <submittedName>
        <fullName evidence="1">Uncharacterized protein</fullName>
    </submittedName>
</protein>
<dbReference type="EMBL" id="BMLB01000001">
    <property type="protein sequence ID" value="GGK60958.1"/>
    <property type="molecule type" value="Genomic_DNA"/>
</dbReference>
<name>A0ABQ2F889_9MICO</name>
<accession>A0ABQ2F889</accession>
<comment type="caution">
    <text evidence="1">The sequence shown here is derived from an EMBL/GenBank/DDBJ whole genome shotgun (WGS) entry which is preliminary data.</text>
</comment>
<evidence type="ECO:0000313" key="2">
    <source>
        <dbReference type="Proteomes" id="UP000662111"/>
    </source>
</evidence>
<reference evidence="2" key="1">
    <citation type="journal article" date="2019" name="Int. J. Syst. Evol. Microbiol.">
        <title>The Global Catalogue of Microorganisms (GCM) 10K type strain sequencing project: providing services to taxonomists for standard genome sequencing and annotation.</title>
        <authorList>
            <consortium name="The Broad Institute Genomics Platform"/>
            <consortium name="The Broad Institute Genome Sequencing Center for Infectious Disease"/>
            <person name="Wu L."/>
            <person name="Ma J."/>
        </authorList>
    </citation>
    <scope>NUCLEOTIDE SEQUENCE [LARGE SCALE GENOMIC DNA]</scope>
    <source>
        <strain evidence="2">CGMCC 1.5362</strain>
    </source>
</reference>
<evidence type="ECO:0000313" key="1">
    <source>
        <dbReference type="EMBL" id="GGK60958.1"/>
    </source>
</evidence>
<dbReference type="Proteomes" id="UP000662111">
    <property type="component" value="Unassembled WGS sequence"/>
</dbReference>
<organism evidence="1 2">
    <name type="scientific">Ornithinimicrobium pekingense</name>
    <dbReference type="NCBI Taxonomy" id="384677"/>
    <lineage>
        <taxon>Bacteria</taxon>
        <taxon>Bacillati</taxon>
        <taxon>Actinomycetota</taxon>
        <taxon>Actinomycetes</taxon>
        <taxon>Micrococcales</taxon>
        <taxon>Ornithinimicrobiaceae</taxon>
        <taxon>Ornithinimicrobium</taxon>
    </lineage>
</organism>
<gene>
    <name evidence="1" type="ORF">GCM10011509_06580</name>
</gene>
<sequence length="294" mass="33332">MSEAFYSDRAQGRRPRDVRHIAPPTWRGLLALIEQRIDSHWLAKAFPDQCPDGNGVCGTDRRKLFDLMEALIPALGSWPLDRETVPSQDVVFDLVDFIAQRLAEPQQLNWHQWYRHYELGFDVNKGRVAFRADVNQLFGRTGMAYELGADMRVVRLGPPESRASVADLRPDTGDSVLDELIADARVRFLSRSPGEGRIGLEKLWDAFERLKTLEPGANKKASVTALLDRAATGEMRARLEAEAKELTEIGNRMQIRHFEASKAPVTDDDVDYLFTRMSALLVQLLRRTSRLTTN</sequence>